<dbReference type="RefSeq" id="WP_067402947.1">
    <property type="nucleotide sequence ID" value="NZ_LZEY01000023.1"/>
</dbReference>
<organism evidence="1 2">
    <name type="scientific">Morganella psychrotolerans</name>
    <dbReference type="NCBI Taxonomy" id="368603"/>
    <lineage>
        <taxon>Bacteria</taxon>
        <taxon>Pseudomonadati</taxon>
        <taxon>Pseudomonadota</taxon>
        <taxon>Gammaproteobacteria</taxon>
        <taxon>Enterobacterales</taxon>
        <taxon>Morganellaceae</taxon>
        <taxon>Morganella</taxon>
    </lineage>
</organism>
<name>A0A1B8HFA7_9GAMM</name>
<sequence length="182" mass="20321">MTFGFLNYDEKGKAMFTPGGECYVFYEKHNVGSGAVGGTETDTGISISSDPEPLFFVISSSIYRDPVYSNIPLGELSIGNYYGQNNTKNHIIKASGNHSKVYVFMPGWWVERKYGPQKWGARFYDENGKVSWCGWQKPLQVAGYIPSKPGEPTTLKTATCAVMMRSLGHASLYVPSIDRDFW</sequence>
<dbReference type="Proteomes" id="UP000092377">
    <property type="component" value="Unassembled WGS sequence"/>
</dbReference>
<accession>A0A1B8HFA7</accession>
<gene>
    <name evidence="1" type="ORF">AYY18_05880</name>
</gene>
<dbReference type="AlphaFoldDB" id="A0A1B8HFA7"/>
<reference evidence="2" key="1">
    <citation type="submission" date="2016-06" db="EMBL/GenBank/DDBJ databases">
        <authorList>
            <person name="Butler K."/>
        </authorList>
    </citation>
    <scope>NUCLEOTIDE SEQUENCE [LARGE SCALE GENOMIC DNA]</scope>
    <source>
        <strain evidence="2">GCSL-Mp20</strain>
    </source>
</reference>
<protein>
    <submittedName>
        <fullName evidence="1">Uncharacterized protein</fullName>
    </submittedName>
</protein>
<comment type="caution">
    <text evidence="1">The sequence shown here is derived from an EMBL/GenBank/DDBJ whole genome shotgun (WGS) entry which is preliminary data.</text>
</comment>
<evidence type="ECO:0000313" key="2">
    <source>
        <dbReference type="Proteomes" id="UP000092377"/>
    </source>
</evidence>
<dbReference type="OrthoDB" id="6467930at2"/>
<dbReference type="EMBL" id="LZEY01000023">
    <property type="protein sequence ID" value="OBU07750.1"/>
    <property type="molecule type" value="Genomic_DNA"/>
</dbReference>
<evidence type="ECO:0000313" key="1">
    <source>
        <dbReference type="EMBL" id="OBU07750.1"/>
    </source>
</evidence>
<proteinExistence type="predicted"/>
<keyword evidence="2" id="KW-1185">Reference proteome</keyword>